<feature type="transmembrane region" description="Helical" evidence="1">
    <location>
        <begin position="120"/>
        <end position="141"/>
    </location>
</feature>
<name>A0AAU7C8H4_9BACT</name>
<feature type="transmembrane region" description="Helical" evidence="1">
    <location>
        <begin position="242"/>
        <end position="261"/>
    </location>
</feature>
<feature type="transmembrane region" description="Helical" evidence="1">
    <location>
        <begin position="315"/>
        <end position="333"/>
    </location>
</feature>
<dbReference type="AlphaFoldDB" id="A0AAU7C8H4"/>
<feature type="transmembrane region" description="Helical" evidence="1">
    <location>
        <begin position="393"/>
        <end position="415"/>
    </location>
</feature>
<feature type="transmembrane region" description="Helical" evidence="1">
    <location>
        <begin position="148"/>
        <end position="167"/>
    </location>
</feature>
<organism evidence="2">
    <name type="scientific">Singulisphaera sp. Ch08</name>
    <dbReference type="NCBI Taxonomy" id="3120278"/>
    <lineage>
        <taxon>Bacteria</taxon>
        <taxon>Pseudomonadati</taxon>
        <taxon>Planctomycetota</taxon>
        <taxon>Planctomycetia</taxon>
        <taxon>Isosphaerales</taxon>
        <taxon>Isosphaeraceae</taxon>
        <taxon>Singulisphaera</taxon>
    </lineage>
</organism>
<accession>A0AAU7C8H4</accession>
<feature type="transmembrane region" description="Helical" evidence="1">
    <location>
        <begin position="273"/>
        <end position="295"/>
    </location>
</feature>
<keyword evidence="1" id="KW-1133">Transmembrane helix</keyword>
<sequence length="441" mass="48529">MGGSSPRNVLPSEGGDVTVGDRSRASAFEKLVRWELRFDGLPAWVRQRKLAILLVLGVVLRVTQFLSNRALWMDEESLAQNIVKKSLWELFGPLSGSQLAPPGFLVVEWGLFQLLGDHPLVLKIFPLLCGIASLFLFACVAQRCLRPNAVWIALALFAVSDDLIYFSSELKQYSTDVAMGLLCTLFALDLVSRPATSLRLARFALVGAVAVWFSHPVAFVLAGLGLVLIASAFAKGERKQGLSLMLMCLAWGASFVLVYAVSNEQLGHRGMMWVFWAFAFPPRPLTVIGSAGWLIRSVLYLFANPLEIRTPLGPTLSALLAFGFFLAGCASFVRRGADQLFWMLVAPGLITLGVACFCLYPFHGRLLLFLVPALLLVIAEGVAWISDSADSRAVRVVLLGSLFLLPTIQATYHLFDPRQRMDFNSRGDRRPEALDPAHFPF</sequence>
<evidence type="ECO:0008006" key="3">
    <source>
        <dbReference type="Google" id="ProtNLM"/>
    </source>
</evidence>
<feature type="transmembrane region" description="Helical" evidence="1">
    <location>
        <begin position="368"/>
        <end position="386"/>
    </location>
</feature>
<feature type="transmembrane region" description="Helical" evidence="1">
    <location>
        <begin position="173"/>
        <end position="191"/>
    </location>
</feature>
<proteinExistence type="predicted"/>
<keyword evidence="1" id="KW-0472">Membrane</keyword>
<reference evidence="2" key="1">
    <citation type="submission" date="2024-05" db="EMBL/GenBank/DDBJ databases">
        <title>Planctomycetes of the genus Singulisphaera possess chitinolytic capabilities.</title>
        <authorList>
            <person name="Ivanova A."/>
        </authorList>
    </citation>
    <scope>NUCLEOTIDE SEQUENCE</scope>
    <source>
        <strain evidence="2">Ch08T</strain>
    </source>
</reference>
<gene>
    <name evidence="2" type="ORF">V5E97_24085</name>
</gene>
<feature type="transmembrane region" description="Helical" evidence="1">
    <location>
        <begin position="340"/>
        <end position="362"/>
    </location>
</feature>
<feature type="transmembrane region" description="Helical" evidence="1">
    <location>
        <begin position="203"/>
        <end position="230"/>
    </location>
</feature>
<evidence type="ECO:0000256" key="1">
    <source>
        <dbReference type="SAM" id="Phobius"/>
    </source>
</evidence>
<dbReference type="EMBL" id="CP155447">
    <property type="protein sequence ID" value="XBH01425.1"/>
    <property type="molecule type" value="Genomic_DNA"/>
</dbReference>
<dbReference type="RefSeq" id="WP_406694129.1">
    <property type="nucleotide sequence ID" value="NZ_CP155447.1"/>
</dbReference>
<evidence type="ECO:0000313" key="2">
    <source>
        <dbReference type="EMBL" id="XBH01425.1"/>
    </source>
</evidence>
<keyword evidence="1" id="KW-0812">Transmembrane</keyword>
<protein>
    <recommendedName>
        <fullName evidence="3">Glycosyltransferase RgtA/B/C/D-like domain-containing protein</fullName>
    </recommendedName>
</protein>